<dbReference type="Proteomes" id="UP000253908">
    <property type="component" value="Chromosome"/>
</dbReference>
<reference evidence="2" key="1">
    <citation type="submission" date="2017-11" db="EMBL/GenBank/DDBJ databases">
        <authorList>
            <person name="Zhu W."/>
        </authorList>
    </citation>
    <scope>NUCLEOTIDE SEQUENCE [LARGE SCALE GENOMIC DNA]</scope>
    <source>
        <strain evidence="2">160</strain>
    </source>
</reference>
<dbReference type="KEGG" id="ocn:CUC15_14640"/>
<gene>
    <name evidence="1" type="ORF">CUC15_14640</name>
</gene>
<evidence type="ECO:0000313" key="1">
    <source>
        <dbReference type="EMBL" id="AXI10090.1"/>
    </source>
</evidence>
<name>A0A345PJB0_9BACI</name>
<dbReference type="OrthoDB" id="2664331at2"/>
<dbReference type="EMBL" id="CP024848">
    <property type="protein sequence ID" value="AXI10090.1"/>
    <property type="molecule type" value="Genomic_DNA"/>
</dbReference>
<accession>A0A345PJB0</accession>
<evidence type="ECO:0000313" key="2">
    <source>
        <dbReference type="Proteomes" id="UP000253908"/>
    </source>
</evidence>
<sequence length="249" mass="29023">MEKVECERCPEFVPAGAPDDFCIPEECCPERIDQPRFPSPTSCLPQEQLEELEVNISEANQILLDLGLSNEREPNEIFQRAFDGLVGQRVAVKIDCPLLSNPDKIVTRRGRVFLVGFDFVVLRNKANREVIIPFEKIQKIRLSGRFAEPIEEEALDDIEPCFRRRLTFNFGETVASSPELIQIFFRLRLRIYLLLLVNQRIRVRLENKFMRGTLFDVHEETITLRVGKKEREIPINNICYFVVLEKEKK</sequence>
<proteinExistence type="predicted"/>
<dbReference type="AlphaFoldDB" id="A0A345PJB0"/>
<protein>
    <submittedName>
        <fullName evidence="1">Uncharacterized protein</fullName>
    </submittedName>
</protein>
<keyword evidence="2" id="KW-1185">Reference proteome</keyword>
<organism evidence="1 2">
    <name type="scientific">Oceanobacillus zhaokaii</name>
    <dbReference type="NCBI Taxonomy" id="2052660"/>
    <lineage>
        <taxon>Bacteria</taxon>
        <taxon>Bacillati</taxon>
        <taxon>Bacillota</taxon>
        <taxon>Bacilli</taxon>
        <taxon>Bacillales</taxon>
        <taxon>Bacillaceae</taxon>
        <taxon>Oceanobacillus</taxon>
    </lineage>
</organism>
<dbReference type="RefSeq" id="WP_114917377.1">
    <property type="nucleotide sequence ID" value="NZ_CP024848.1"/>
</dbReference>